<evidence type="ECO:0000313" key="2">
    <source>
        <dbReference type="EMBL" id="MPC90212.1"/>
    </source>
</evidence>
<dbReference type="AlphaFoldDB" id="A0A5B7J1Y3"/>
<dbReference type="EMBL" id="VSRR010083640">
    <property type="protein sequence ID" value="MPC90212.1"/>
    <property type="molecule type" value="Genomic_DNA"/>
</dbReference>
<keyword evidence="3" id="KW-1185">Reference proteome</keyword>
<organism evidence="2 3">
    <name type="scientific">Portunus trituberculatus</name>
    <name type="common">Swimming crab</name>
    <name type="synonym">Neptunus trituberculatus</name>
    <dbReference type="NCBI Taxonomy" id="210409"/>
    <lineage>
        <taxon>Eukaryota</taxon>
        <taxon>Metazoa</taxon>
        <taxon>Ecdysozoa</taxon>
        <taxon>Arthropoda</taxon>
        <taxon>Crustacea</taxon>
        <taxon>Multicrustacea</taxon>
        <taxon>Malacostraca</taxon>
        <taxon>Eumalacostraca</taxon>
        <taxon>Eucarida</taxon>
        <taxon>Decapoda</taxon>
        <taxon>Pleocyemata</taxon>
        <taxon>Brachyura</taxon>
        <taxon>Eubrachyura</taxon>
        <taxon>Portunoidea</taxon>
        <taxon>Portunidae</taxon>
        <taxon>Portuninae</taxon>
        <taxon>Portunus</taxon>
    </lineage>
</organism>
<proteinExistence type="predicted"/>
<name>A0A5B7J1Y3_PORTR</name>
<comment type="caution">
    <text evidence="2">The sequence shown here is derived from an EMBL/GenBank/DDBJ whole genome shotgun (WGS) entry which is preliminary data.</text>
</comment>
<evidence type="ECO:0000256" key="1">
    <source>
        <dbReference type="SAM" id="MobiDB-lite"/>
    </source>
</evidence>
<dbReference type="Proteomes" id="UP000324222">
    <property type="component" value="Unassembled WGS sequence"/>
</dbReference>
<protein>
    <submittedName>
        <fullName evidence="2">Uncharacterized protein</fullName>
    </submittedName>
</protein>
<sequence length="85" mass="9113">MTPPLIISPGEVSLEQSAGNCRGKQPTTSDWHDYPPPHAHLLSSRAPGGEAAEGTEGEKIIVDSYKEGVHRIGLGVRGEVWAVQR</sequence>
<feature type="compositionally biased region" description="Polar residues" evidence="1">
    <location>
        <begin position="14"/>
        <end position="29"/>
    </location>
</feature>
<feature type="region of interest" description="Disordered" evidence="1">
    <location>
        <begin position="1"/>
        <end position="54"/>
    </location>
</feature>
<gene>
    <name evidence="2" type="ORF">E2C01_085186</name>
</gene>
<accession>A0A5B7J1Y3</accession>
<reference evidence="2 3" key="1">
    <citation type="submission" date="2019-05" db="EMBL/GenBank/DDBJ databases">
        <title>Another draft genome of Portunus trituberculatus and its Hox gene families provides insights of decapod evolution.</title>
        <authorList>
            <person name="Jeong J.-H."/>
            <person name="Song I."/>
            <person name="Kim S."/>
            <person name="Choi T."/>
            <person name="Kim D."/>
            <person name="Ryu S."/>
            <person name="Kim W."/>
        </authorList>
    </citation>
    <scope>NUCLEOTIDE SEQUENCE [LARGE SCALE GENOMIC DNA]</scope>
    <source>
        <tissue evidence="2">Muscle</tissue>
    </source>
</reference>
<evidence type="ECO:0000313" key="3">
    <source>
        <dbReference type="Proteomes" id="UP000324222"/>
    </source>
</evidence>